<organism evidence="1 2">
    <name type="scientific">Aquicella siphonis</name>
    <dbReference type="NCBI Taxonomy" id="254247"/>
    <lineage>
        <taxon>Bacteria</taxon>
        <taxon>Pseudomonadati</taxon>
        <taxon>Pseudomonadota</taxon>
        <taxon>Gammaproteobacteria</taxon>
        <taxon>Legionellales</taxon>
        <taxon>Coxiellaceae</taxon>
        <taxon>Aquicella</taxon>
    </lineage>
</organism>
<dbReference type="RefSeq" id="WP_148340521.1">
    <property type="nucleotide sequence ID" value="NZ_LR699120.1"/>
</dbReference>
<name>A0A5E4PKQ6_9COXI</name>
<protein>
    <submittedName>
        <fullName evidence="1">Uncharacterized protein</fullName>
    </submittedName>
</protein>
<accession>A0A5E4PKQ6</accession>
<dbReference type="InterPro" id="IPR036412">
    <property type="entry name" value="HAD-like_sf"/>
</dbReference>
<evidence type="ECO:0000313" key="2">
    <source>
        <dbReference type="Proteomes" id="UP000324194"/>
    </source>
</evidence>
<dbReference type="OrthoDB" id="9816424at2"/>
<dbReference type="InterPro" id="IPR023214">
    <property type="entry name" value="HAD_sf"/>
</dbReference>
<sequence length="822" mass="92810">MQTEQTRTPPAGYYPNLQTQIDANALATVLDHYAGKIKILSLDCFDTLLWRKTATPADVFFDLQQRPLFKSMGFTARLRRQAESIAREKIYLHTGSSEVSLNDIYQAHHSHILTEQSAGLSDEELSVENSICYAFPPVVELIRQADRLGLKIIIVSDTYLNKQQLSDLLREKLPQDVMCKISHIFCSCEHGKSKKSGLFRRVLESLHASPQNILHIGDNQTADFNAARSLGLHALTLIHHHPAVAELLRMYALAGSFIDPEIRNTRSLTHPFRGLLALRAGPHGNPENTIGYATLGPILYAFAHFILKEINRASHSGTRPKVLFLMRDAYLPSLACEALAGCEIGNRVRISRFAAYASSFRHQNDIDSYLAERVQSKRFQEICRQLLLPEAISASILKKTENARDSISEFIRQIHQSSIMKMIFDASAAYRNRLFKHLQKEIGLESGNTLIFVDLGYSGTAQLRLAPVFKDEFGIQIEGCYLIALPVNDPCSRRRGLLDTSHFDENALIMLVTYIALLEQMCTSNGKSVIDYDQEGNALYSETGLASDQHDKLLLLQSECIRFIHDAVTFIQQAQTEISDDMLRDVAAINLCRLLFLPLKPELDFLKNFHFDFNMGCDDIIPVFDVDKGLEGLRRRSWLHCSKEINKNMRTNYPAEWRSASLELALTLMSQHRFGLEFALNDLSHRRESLEILVFQGQQVSSLSLEAMPTHDGYFSLMIPVVNPDCPLGVRFGGAYKWVEIESAELIQLTALYSAREHEHTQDASTYMSMNEMSHKDSGLFECLTSNALLVFDPAGNVGSSRQILRIIFRPIARHEKIMQNG</sequence>
<keyword evidence="2" id="KW-1185">Reference proteome</keyword>
<dbReference type="Gene3D" id="3.40.50.1000">
    <property type="entry name" value="HAD superfamily/HAD-like"/>
    <property type="match status" value="1"/>
</dbReference>
<dbReference type="Pfam" id="PF00702">
    <property type="entry name" value="Hydrolase"/>
    <property type="match status" value="1"/>
</dbReference>
<dbReference type="SUPFAM" id="SSF56784">
    <property type="entry name" value="HAD-like"/>
    <property type="match status" value="1"/>
</dbReference>
<dbReference type="Proteomes" id="UP000324194">
    <property type="component" value="Chromosome 2"/>
</dbReference>
<dbReference type="Gene3D" id="1.10.150.400">
    <property type="match status" value="1"/>
</dbReference>
<dbReference type="KEGG" id="asip:AQUSIP_24520"/>
<gene>
    <name evidence="1" type="ORF">AQUSIP_24520</name>
</gene>
<reference evidence="1 2" key="1">
    <citation type="submission" date="2019-08" db="EMBL/GenBank/DDBJ databases">
        <authorList>
            <person name="Guy L."/>
        </authorList>
    </citation>
    <scope>NUCLEOTIDE SEQUENCE [LARGE SCALE GENOMIC DNA]</scope>
    <source>
        <strain evidence="1 2">SGT-108</strain>
    </source>
</reference>
<dbReference type="EMBL" id="LR699120">
    <property type="protein sequence ID" value="VVC77125.1"/>
    <property type="molecule type" value="Genomic_DNA"/>
</dbReference>
<dbReference type="AlphaFoldDB" id="A0A5E4PKQ6"/>
<proteinExistence type="predicted"/>
<evidence type="ECO:0000313" key="1">
    <source>
        <dbReference type="EMBL" id="VVC77125.1"/>
    </source>
</evidence>